<gene>
    <name evidence="1" type="ORF">FNV43_RR21615</name>
</gene>
<evidence type="ECO:0000313" key="1">
    <source>
        <dbReference type="EMBL" id="KAF3434530.1"/>
    </source>
</evidence>
<dbReference type="Proteomes" id="UP000796880">
    <property type="component" value="Unassembled WGS sequence"/>
</dbReference>
<sequence length="381" mass="43018">MLDYRERWRCGFAPIDLKWSFLHRVAWDHGEACSWGWSEDMLGDIHDKITLAREKLLSVETLLYGGLQRERLADAAFEFHLMRLRSSKLSLGSIKVEWLRGGDLTQVLSFPSSAQVAAPIRMSLPARFLRLDGIIRTSWLRMKTQFNGALDSRRLGGGVQLDVGARHDGFRVLSFGLSRTRWTSSVDHVGKLPFQGGYFGCSRGLGKEIHFLPFIWYCEDFWRYLSRMVSGALCRFPPRNSSSQTSPHLCGRRAHEAYSAILRPYLSDFGAVSAWKAVPTDGGRLCLINFGDYLEIYRPDTSSDAVDSMAIGTFREFRLTFRDCAWKPFPLLDLPLITLFGICLGVALNRLDASGSMVSMFEKAMKASLSTSVLTYGLRPL</sequence>
<keyword evidence="2" id="KW-1185">Reference proteome</keyword>
<dbReference type="AlphaFoldDB" id="A0A8K0GUC7"/>
<name>A0A8K0GUC7_9ROSA</name>
<comment type="caution">
    <text evidence="1">The sequence shown here is derived from an EMBL/GenBank/DDBJ whole genome shotgun (WGS) entry which is preliminary data.</text>
</comment>
<dbReference type="EMBL" id="VOIH02000010">
    <property type="protein sequence ID" value="KAF3434530.1"/>
    <property type="molecule type" value="Genomic_DNA"/>
</dbReference>
<evidence type="ECO:0000313" key="2">
    <source>
        <dbReference type="Proteomes" id="UP000796880"/>
    </source>
</evidence>
<accession>A0A8K0GUC7</accession>
<reference evidence="1" key="1">
    <citation type="submission" date="2020-03" db="EMBL/GenBank/DDBJ databases">
        <title>A high-quality chromosome-level genome assembly of a woody plant with both climbing and erect habits, Rhamnella rubrinervis.</title>
        <authorList>
            <person name="Lu Z."/>
            <person name="Yang Y."/>
            <person name="Zhu X."/>
            <person name="Sun Y."/>
        </authorList>
    </citation>
    <scope>NUCLEOTIDE SEQUENCE</scope>
    <source>
        <strain evidence="1">BYM</strain>
        <tissue evidence="1">Leaf</tissue>
    </source>
</reference>
<protein>
    <submittedName>
        <fullName evidence="1">Uncharacterized protein</fullName>
    </submittedName>
</protein>
<organism evidence="1 2">
    <name type="scientific">Rhamnella rubrinervis</name>
    <dbReference type="NCBI Taxonomy" id="2594499"/>
    <lineage>
        <taxon>Eukaryota</taxon>
        <taxon>Viridiplantae</taxon>
        <taxon>Streptophyta</taxon>
        <taxon>Embryophyta</taxon>
        <taxon>Tracheophyta</taxon>
        <taxon>Spermatophyta</taxon>
        <taxon>Magnoliopsida</taxon>
        <taxon>eudicotyledons</taxon>
        <taxon>Gunneridae</taxon>
        <taxon>Pentapetalae</taxon>
        <taxon>rosids</taxon>
        <taxon>fabids</taxon>
        <taxon>Rosales</taxon>
        <taxon>Rhamnaceae</taxon>
        <taxon>rhamnoid group</taxon>
        <taxon>Rhamneae</taxon>
        <taxon>Rhamnella</taxon>
    </lineage>
</organism>
<proteinExistence type="predicted"/>